<dbReference type="SUPFAM" id="SSF52540">
    <property type="entry name" value="P-loop containing nucleoside triphosphate hydrolases"/>
    <property type="match status" value="1"/>
</dbReference>
<keyword evidence="4" id="KW-0472">Membrane</keyword>
<dbReference type="PIRSF" id="PIRSF002849">
    <property type="entry name" value="AAA_ATPase_chaperone_MoxR_prd"/>
    <property type="match status" value="1"/>
</dbReference>
<proteinExistence type="inferred from homology"/>
<evidence type="ECO:0000259" key="5">
    <source>
        <dbReference type="SMART" id="SM00382"/>
    </source>
</evidence>
<dbReference type="InterPro" id="IPR050764">
    <property type="entry name" value="CbbQ/NirQ/NorQ/GpvN"/>
</dbReference>
<evidence type="ECO:0000256" key="4">
    <source>
        <dbReference type="SAM" id="Phobius"/>
    </source>
</evidence>
<dbReference type="CDD" id="cd00009">
    <property type="entry name" value="AAA"/>
    <property type="match status" value="1"/>
</dbReference>
<dbReference type="GO" id="GO:0005524">
    <property type="term" value="F:ATP binding"/>
    <property type="evidence" value="ECO:0007669"/>
    <property type="project" value="UniProtKB-KW"/>
</dbReference>
<dbReference type="PANTHER" id="PTHR42759:SF1">
    <property type="entry name" value="MAGNESIUM-CHELATASE SUBUNIT CHLD"/>
    <property type="match status" value="1"/>
</dbReference>
<dbReference type="SMART" id="SM00382">
    <property type="entry name" value="AAA"/>
    <property type="match status" value="1"/>
</dbReference>
<dbReference type="GO" id="GO:0016887">
    <property type="term" value="F:ATP hydrolysis activity"/>
    <property type="evidence" value="ECO:0007669"/>
    <property type="project" value="InterPro"/>
</dbReference>
<feature type="domain" description="AAA+ ATPase" evidence="5">
    <location>
        <begin position="69"/>
        <end position="210"/>
    </location>
</feature>
<dbReference type="FunFam" id="3.40.50.300:FF:000640">
    <property type="entry name" value="MoxR family ATPase"/>
    <property type="match status" value="1"/>
</dbReference>
<organism evidence="6 7">
    <name type="scientific">Anabaenopsis circularis NIES-21</name>
    <dbReference type="NCBI Taxonomy" id="1085406"/>
    <lineage>
        <taxon>Bacteria</taxon>
        <taxon>Bacillati</taxon>
        <taxon>Cyanobacteriota</taxon>
        <taxon>Cyanophyceae</taxon>
        <taxon>Nostocales</taxon>
        <taxon>Nodulariaceae</taxon>
        <taxon>Anabaenopsis</taxon>
    </lineage>
</organism>
<evidence type="ECO:0000256" key="3">
    <source>
        <dbReference type="ARBA" id="ARBA00061607"/>
    </source>
</evidence>
<dbReference type="Proteomes" id="UP000218287">
    <property type="component" value="Chromosome"/>
</dbReference>
<dbReference type="Gene3D" id="3.40.50.300">
    <property type="entry name" value="P-loop containing nucleotide triphosphate hydrolases"/>
    <property type="match status" value="1"/>
</dbReference>
<dbReference type="InterPro" id="IPR041628">
    <property type="entry name" value="ChlI/MoxR_AAA_lid"/>
</dbReference>
<dbReference type="AlphaFoldDB" id="A0A1Z4GF91"/>
<gene>
    <name evidence="6" type="ORF">NIES21_18200</name>
</gene>
<dbReference type="Pfam" id="PF17863">
    <property type="entry name" value="AAA_lid_2"/>
    <property type="match status" value="1"/>
</dbReference>
<dbReference type="InterPro" id="IPR003593">
    <property type="entry name" value="AAA+_ATPase"/>
</dbReference>
<keyword evidence="2" id="KW-0067">ATP-binding</keyword>
<feature type="transmembrane region" description="Helical" evidence="4">
    <location>
        <begin position="12"/>
        <end position="32"/>
    </location>
</feature>
<dbReference type="Gene3D" id="1.10.8.80">
    <property type="entry name" value="Magnesium chelatase subunit I, C-Terminal domain"/>
    <property type="match status" value="1"/>
</dbReference>
<dbReference type="Pfam" id="PF07726">
    <property type="entry name" value="AAA_3"/>
    <property type="match status" value="1"/>
</dbReference>
<evidence type="ECO:0000256" key="1">
    <source>
        <dbReference type="ARBA" id="ARBA00022741"/>
    </source>
</evidence>
<name>A0A1Z4GF91_9CYAN</name>
<keyword evidence="4" id="KW-0812">Transmembrane</keyword>
<keyword evidence="1" id="KW-0547">Nucleotide-binding</keyword>
<reference evidence="6 7" key="1">
    <citation type="submission" date="2017-06" db="EMBL/GenBank/DDBJ databases">
        <title>Genome sequencing of cyanobaciteial culture collection at National Institute for Environmental Studies (NIES).</title>
        <authorList>
            <person name="Hirose Y."/>
            <person name="Shimura Y."/>
            <person name="Fujisawa T."/>
            <person name="Nakamura Y."/>
            <person name="Kawachi M."/>
        </authorList>
    </citation>
    <scope>NUCLEOTIDE SEQUENCE [LARGE SCALE GENOMIC DNA]</scope>
    <source>
        <strain evidence="6 7">NIES-21</strain>
    </source>
</reference>
<dbReference type="InterPro" id="IPR027417">
    <property type="entry name" value="P-loop_NTPase"/>
</dbReference>
<comment type="similarity">
    <text evidence="3">Belongs to the MoxR family.</text>
</comment>
<keyword evidence="4" id="KW-1133">Transmembrane helix</keyword>
<dbReference type="InterPro" id="IPR011703">
    <property type="entry name" value="ATPase_AAA-3"/>
</dbReference>
<sequence length="350" mass="38391">MANPEGNTQVISYFALTLTATAVCLCLSILFIKIMSQNHSVFIDLDQNLNQIIVGQSSLIKQLLVALLAGGHVILEGVPGTGKTLLVKVLAQLIQGEFRRIQLTPDVLPSDITGTNIFDLNSRNFTLKKGPVFTEVLLADEINRTPPKTQAALLEAMEEMQVTLDGESLPLPDLFWVIATQNPLEFEGTYPLPEAQLDRFLFKLLVDYPDQAAEKQMLLNRQAGFAARRIDISSLKPVATVADILEARKEVKQVQVSEKIIDYLLALVRASRQFPDLALGASPRAAGAWLQTSQAAAWLAGRDFVTPDDVKAVASPLLRHRLLLKPEAMLDGLQIDAIIASVINQVQVPR</sequence>
<dbReference type="PANTHER" id="PTHR42759">
    <property type="entry name" value="MOXR FAMILY PROTEIN"/>
    <property type="match status" value="1"/>
</dbReference>
<evidence type="ECO:0000313" key="6">
    <source>
        <dbReference type="EMBL" id="BAY15998.1"/>
    </source>
</evidence>
<dbReference type="EMBL" id="AP018174">
    <property type="protein sequence ID" value="BAY15998.1"/>
    <property type="molecule type" value="Genomic_DNA"/>
</dbReference>
<accession>A0A1Z4GF91</accession>
<evidence type="ECO:0000256" key="2">
    <source>
        <dbReference type="ARBA" id="ARBA00022840"/>
    </source>
</evidence>
<protein>
    <submittedName>
        <fullName evidence="6">ATPase</fullName>
    </submittedName>
</protein>
<keyword evidence="7" id="KW-1185">Reference proteome</keyword>
<evidence type="ECO:0000313" key="7">
    <source>
        <dbReference type="Proteomes" id="UP000218287"/>
    </source>
</evidence>